<evidence type="ECO:0000313" key="7">
    <source>
        <dbReference type="EMBL" id="WRP15002.1"/>
    </source>
</evidence>
<reference evidence="8" key="1">
    <citation type="submission" date="2023-12" db="EMBL/GenBank/DDBJ databases">
        <title>Novel isolates from deep terrestrial aquifers shed light on the physiology and ecology of the class Limnochordia.</title>
        <authorList>
            <person name="Karnachuk O.V."/>
            <person name="Lukina A.P."/>
            <person name="Avakyan M.R."/>
            <person name="Kadnikov V."/>
            <person name="Begmatov S."/>
            <person name="Beletsky A.V."/>
            <person name="Mardanov A.V."/>
            <person name="Ravin N.V."/>
        </authorList>
    </citation>
    <scope>NUCLEOTIDE SEQUENCE [LARGE SCALE GENOMIC DNA]</scope>
    <source>
        <strain evidence="8">LN</strain>
    </source>
</reference>
<evidence type="ECO:0000256" key="2">
    <source>
        <dbReference type="ARBA" id="ARBA00029447"/>
    </source>
</evidence>
<feature type="domain" description="HAMP" evidence="6">
    <location>
        <begin position="393"/>
        <end position="447"/>
    </location>
</feature>
<evidence type="ECO:0000259" key="6">
    <source>
        <dbReference type="PROSITE" id="PS50885"/>
    </source>
</evidence>
<name>A0ABZ1BQC0_9FIRM</name>
<dbReference type="Proteomes" id="UP001333102">
    <property type="component" value="Chromosome"/>
</dbReference>
<dbReference type="Pfam" id="PF00672">
    <property type="entry name" value="HAMP"/>
    <property type="match status" value="1"/>
</dbReference>
<protein>
    <submittedName>
        <fullName evidence="7">Methyl-accepting chemotaxis protein</fullName>
    </submittedName>
</protein>
<dbReference type="SMART" id="SM00283">
    <property type="entry name" value="MA"/>
    <property type="match status" value="1"/>
</dbReference>
<dbReference type="CDD" id="cd06225">
    <property type="entry name" value="HAMP"/>
    <property type="match status" value="1"/>
</dbReference>
<feature type="transmembrane region" description="Helical" evidence="4">
    <location>
        <begin position="21"/>
        <end position="45"/>
    </location>
</feature>
<dbReference type="EMBL" id="CP141614">
    <property type="protein sequence ID" value="WRP15002.1"/>
    <property type="molecule type" value="Genomic_DNA"/>
</dbReference>
<dbReference type="SUPFAM" id="SSF58104">
    <property type="entry name" value="Methyl-accepting chemotaxis protein (MCP) signaling domain"/>
    <property type="match status" value="1"/>
</dbReference>
<dbReference type="PROSITE" id="PS50885">
    <property type="entry name" value="HAMP"/>
    <property type="match status" value="1"/>
</dbReference>
<dbReference type="RefSeq" id="WP_324669391.1">
    <property type="nucleotide sequence ID" value="NZ_CP141614.1"/>
</dbReference>
<dbReference type="PROSITE" id="PS50111">
    <property type="entry name" value="CHEMOTAXIS_TRANSDUC_2"/>
    <property type="match status" value="1"/>
</dbReference>
<evidence type="ECO:0000256" key="4">
    <source>
        <dbReference type="SAM" id="Phobius"/>
    </source>
</evidence>
<accession>A0ABZ1BQC0</accession>
<proteinExistence type="inferred from homology"/>
<keyword evidence="4" id="KW-0472">Membrane</keyword>
<dbReference type="PANTHER" id="PTHR32089">
    <property type="entry name" value="METHYL-ACCEPTING CHEMOTAXIS PROTEIN MCPB"/>
    <property type="match status" value="1"/>
</dbReference>
<dbReference type="PANTHER" id="PTHR32089:SF112">
    <property type="entry name" value="LYSOZYME-LIKE PROTEIN-RELATED"/>
    <property type="match status" value="1"/>
</dbReference>
<dbReference type="SMART" id="SM00304">
    <property type="entry name" value="HAMP"/>
    <property type="match status" value="1"/>
</dbReference>
<evidence type="ECO:0000256" key="1">
    <source>
        <dbReference type="ARBA" id="ARBA00023224"/>
    </source>
</evidence>
<gene>
    <name evidence="7" type="ORF">VLY81_02170</name>
</gene>
<dbReference type="InterPro" id="IPR003660">
    <property type="entry name" value="HAMP_dom"/>
</dbReference>
<dbReference type="InterPro" id="IPR004089">
    <property type="entry name" value="MCPsignal_dom"/>
</dbReference>
<evidence type="ECO:0000313" key="8">
    <source>
        <dbReference type="Proteomes" id="UP001333102"/>
    </source>
</evidence>
<dbReference type="Pfam" id="PF00015">
    <property type="entry name" value="MCPsignal"/>
    <property type="match status" value="1"/>
</dbReference>
<evidence type="ECO:0000256" key="3">
    <source>
        <dbReference type="PROSITE-ProRule" id="PRU00284"/>
    </source>
</evidence>
<evidence type="ECO:0000259" key="5">
    <source>
        <dbReference type="PROSITE" id="PS50111"/>
    </source>
</evidence>
<feature type="domain" description="Methyl-accepting transducer" evidence="5">
    <location>
        <begin position="466"/>
        <end position="716"/>
    </location>
</feature>
<keyword evidence="1 3" id="KW-0807">Transducer</keyword>
<comment type="similarity">
    <text evidence="2">Belongs to the methyl-accepting chemotaxis (MCP) protein family.</text>
</comment>
<keyword evidence="4" id="KW-1133">Transmembrane helix</keyword>
<keyword evidence="8" id="KW-1185">Reference proteome</keyword>
<sequence>MHAVGQVATIGGRIRGLRLTIAWKAAAGVTALVAAVAVGLTVFAYRQAASAVTDIYRDRLAVAGAGRAQALAEELRRGAEHLAATAAEGWAADAARGLAMAFADAGADALRRAWVETNPVAPGQRLEQAGLSGDDTLYGVYHRAYHARLLAAAQALRAEDLALVDLEGRVVFTLQKGGDFGAALALGAASRAQGGSAGRTTPGMSAADLAPLASVVRQLATGAALAVGDVGAYRPAGAGAGVWAGVPVTSSLDGTLLGYLAVRWPAGLFEPVVRERAGLGETGQVLLVGGDDRVRFGPEGTTAGDPVPAHLAGAVQAARAAGATVGQVVQGPGDTPRLVAAQPISVLGHEWVMVAEGAQAEALAPLELFRQRMMAAGLGMSLLGVLVGALLSAGVSAPIRRVVGQLEGIARGRGDLTGRLPAAGRDEVGDLARAFNELMGSLQGLIGQVGQVAANLEGSSGSLARSADELRRSALQVSETIQQLARGVDQQSQLAARTQEEMQAAAAGVEELVALSARMSQAAAEAAQQAGEGAQAVEAVVRQSESIAASAAQWAESVQALGERSSSIGRIVEAITAIADQTNLLALNAAIEAARAGQHGQGFAVVAEEVRRLAEQARAAAQEIGGVLEQMARDVAAAVAGMQEGQRSVGQGIAVARQARERFALVHEAIERVVHDIGEAVSTAQQVAQRIHAAGAAVQEIVSVTEETAAGAEEIAAGAERQAEATETVATQAQEVAAQARRLTAQVAGFKV</sequence>
<dbReference type="Gene3D" id="6.10.340.10">
    <property type="match status" value="1"/>
</dbReference>
<keyword evidence="4" id="KW-0812">Transmembrane</keyword>
<organism evidence="7 8">
    <name type="scientific">Geochorda subterranea</name>
    <dbReference type="NCBI Taxonomy" id="3109564"/>
    <lineage>
        <taxon>Bacteria</taxon>
        <taxon>Bacillati</taxon>
        <taxon>Bacillota</taxon>
        <taxon>Limnochordia</taxon>
        <taxon>Limnochordales</taxon>
        <taxon>Geochordaceae</taxon>
        <taxon>Geochorda</taxon>
    </lineage>
</organism>
<dbReference type="Gene3D" id="1.10.287.950">
    <property type="entry name" value="Methyl-accepting chemotaxis protein"/>
    <property type="match status" value="1"/>
</dbReference>